<proteinExistence type="predicted"/>
<keyword evidence="2" id="KW-1185">Reference proteome</keyword>
<evidence type="ECO:0000313" key="1">
    <source>
        <dbReference type="EMBL" id="KDP35546.1"/>
    </source>
</evidence>
<dbReference type="Pfam" id="PF03004">
    <property type="entry name" value="Transposase_24"/>
    <property type="match status" value="1"/>
</dbReference>
<dbReference type="InterPro" id="IPR004252">
    <property type="entry name" value="Probable_transposase_24"/>
</dbReference>
<dbReference type="OrthoDB" id="1302510at2759"/>
<accession>A0A067KH29</accession>
<dbReference type="Proteomes" id="UP000027138">
    <property type="component" value="Unassembled WGS sequence"/>
</dbReference>
<dbReference type="EMBL" id="KK914482">
    <property type="protein sequence ID" value="KDP35546.1"/>
    <property type="molecule type" value="Genomic_DNA"/>
</dbReference>
<protein>
    <submittedName>
        <fullName evidence="1">Uncharacterized protein</fullName>
    </submittedName>
</protein>
<name>A0A067KH29_JATCU</name>
<sequence length="285" mass="32610">MGTSEDEYEEEEEDEEEEEYKWLEAERLIQMRPAVVYVEVVAQDAVPVDEEGLSLLLLKTSTDFTSCTVTYCASIYPSSRASRQIMRIIKLRLHKEGYTWDVVPQEARDFYWEEFQKHFVWEEAITAMLKVAWEKLCADLYADFTYRMRRSGREPTPIEVFTYTHTKDHDLNTFVVRHAVSVNENYTTAREHLISSQADESEAESRIDEVALYLEAVGGEKKGKVYGIGSQASQFYSGSASHASATSAGPQPEHSAEEFTALRAHADDQQRQIAELRVHVMRLSG</sequence>
<evidence type="ECO:0000313" key="2">
    <source>
        <dbReference type="Proteomes" id="UP000027138"/>
    </source>
</evidence>
<dbReference type="AlphaFoldDB" id="A0A067KH29"/>
<gene>
    <name evidence="1" type="ORF">JCGZ_08984</name>
</gene>
<reference evidence="1 2" key="1">
    <citation type="journal article" date="2014" name="PLoS ONE">
        <title>Global Analysis of Gene Expression Profiles in Physic Nut (Jatropha curcas L.) Seedlings Exposed to Salt Stress.</title>
        <authorList>
            <person name="Zhang L."/>
            <person name="Zhang C."/>
            <person name="Wu P."/>
            <person name="Chen Y."/>
            <person name="Li M."/>
            <person name="Jiang H."/>
            <person name="Wu G."/>
        </authorList>
    </citation>
    <scope>NUCLEOTIDE SEQUENCE [LARGE SCALE GENOMIC DNA]</scope>
    <source>
        <strain evidence="2">cv. GZQX0401</strain>
        <tissue evidence="1">Young leaves</tissue>
    </source>
</reference>
<organism evidence="1 2">
    <name type="scientific">Jatropha curcas</name>
    <name type="common">Barbados nut</name>
    <dbReference type="NCBI Taxonomy" id="180498"/>
    <lineage>
        <taxon>Eukaryota</taxon>
        <taxon>Viridiplantae</taxon>
        <taxon>Streptophyta</taxon>
        <taxon>Embryophyta</taxon>
        <taxon>Tracheophyta</taxon>
        <taxon>Spermatophyta</taxon>
        <taxon>Magnoliopsida</taxon>
        <taxon>eudicotyledons</taxon>
        <taxon>Gunneridae</taxon>
        <taxon>Pentapetalae</taxon>
        <taxon>rosids</taxon>
        <taxon>fabids</taxon>
        <taxon>Malpighiales</taxon>
        <taxon>Euphorbiaceae</taxon>
        <taxon>Crotonoideae</taxon>
        <taxon>Jatropheae</taxon>
        <taxon>Jatropha</taxon>
    </lineage>
</organism>